<name>A0A1H3FJY1_9GAMM</name>
<dbReference type="EMBL" id="FNNI01000008">
    <property type="protein sequence ID" value="SDX91306.1"/>
    <property type="molecule type" value="Genomic_DNA"/>
</dbReference>
<dbReference type="Pfam" id="PF06114">
    <property type="entry name" value="Peptidase_M78"/>
    <property type="match status" value="1"/>
</dbReference>
<dbReference type="Gene3D" id="1.10.10.2910">
    <property type="match status" value="1"/>
</dbReference>
<dbReference type="OrthoDB" id="9794834at2"/>
<dbReference type="InterPro" id="IPR001387">
    <property type="entry name" value="Cro/C1-type_HTH"/>
</dbReference>
<dbReference type="InterPro" id="IPR052345">
    <property type="entry name" value="Rad_response_metalloprotease"/>
</dbReference>
<dbReference type="Proteomes" id="UP000198500">
    <property type="component" value="Unassembled WGS sequence"/>
</dbReference>
<keyword evidence="4" id="KW-1185">Reference proteome</keyword>
<protein>
    <submittedName>
        <fullName evidence="3">Zn-dependent peptidase ImmA, M78 family</fullName>
    </submittedName>
</protein>
<evidence type="ECO:0000259" key="2">
    <source>
        <dbReference type="PROSITE" id="PS50943"/>
    </source>
</evidence>
<accession>A0A1H3FJY1</accession>
<evidence type="ECO:0000256" key="1">
    <source>
        <dbReference type="ARBA" id="ARBA00007227"/>
    </source>
</evidence>
<dbReference type="SUPFAM" id="SSF47413">
    <property type="entry name" value="lambda repressor-like DNA-binding domains"/>
    <property type="match status" value="1"/>
</dbReference>
<dbReference type="PROSITE" id="PS50943">
    <property type="entry name" value="HTH_CROC1"/>
    <property type="match status" value="1"/>
</dbReference>
<dbReference type="SMART" id="SM00530">
    <property type="entry name" value="HTH_XRE"/>
    <property type="match status" value="1"/>
</dbReference>
<dbReference type="InterPro" id="IPR010359">
    <property type="entry name" value="IrrE_HExxH"/>
</dbReference>
<dbReference type="InterPro" id="IPR010982">
    <property type="entry name" value="Lambda_DNA-bd_dom_sf"/>
</dbReference>
<organism evidence="3 4">
    <name type="scientific">Aidingimonas halophila</name>
    <dbReference type="NCBI Taxonomy" id="574349"/>
    <lineage>
        <taxon>Bacteria</taxon>
        <taxon>Pseudomonadati</taxon>
        <taxon>Pseudomonadota</taxon>
        <taxon>Gammaproteobacteria</taxon>
        <taxon>Oceanospirillales</taxon>
        <taxon>Halomonadaceae</taxon>
        <taxon>Aidingimonas</taxon>
    </lineage>
</organism>
<gene>
    <name evidence="3" type="ORF">SAMN05443545_10858</name>
</gene>
<dbReference type="AlphaFoldDB" id="A0A1H3FJY1"/>
<dbReference type="GO" id="GO:0003677">
    <property type="term" value="F:DNA binding"/>
    <property type="evidence" value="ECO:0007669"/>
    <property type="project" value="InterPro"/>
</dbReference>
<dbReference type="CDD" id="cd00093">
    <property type="entry name" value="HTH_XRE"/>
    <property type="match status" value="1"/>
</dbReference>
<feature type="domain" description="HTH cro/C1-type" evidence="2">
    <location>
        <begin position="6"/>
        <end position="60"/>
    </location>
</feature>
<evidence type="ECO:0000313" key="4">
    <source>
        <dbReference type="Proteomes" id="UP000198500"/>
    </source>
</evidence>
<dbReference type="PANTHER" id="PTHR43236:SF1">
    <property type="entry name" value="BLL7220 PROTEIN"/>
    <property type="match status" value="1"/>
</dbReference>
<reference evidence="3 4" key="1">
    <citation type="submission" date="2016-10" db="EMBL/GenBank/DDBJ databases">
        <authorList>
            <person name="de Groot N.N."/>
        </authorList>
    </citation>
    <scope>NUCLEOTIDE SEQUENCE [LARGE SCALE GENOMIC DNA]</scope>
    <source>
        <strain evidence="3 4">DSM 19219</strain>
    </source>
</reference>
<proteinExistence type="inferred from homology"/>
<sequence>MIGERLKRARAAAGLSMLALGQHAGVSANMIKKYEHDENMPGSSVLIKLSKALGVRTEYFFRPVQVELGEVEYRKRSSMPAGILKRVHADVLDQAERWHELANLWPNFPVADFVLPDGLPERIDTLDEIEAIADGVRSSWQLGQNPIPDLVDELEARGILVIMTDVDEHTKFDGLQAQIAGLPVIVVSTNWPGDRQRFTLAHELGHLLLQGRLAATLDEEQACNRFAGAFLLPGEPMRLQLGETRHRLEPKELYLLKMEYGLSMKACLFRAKDLGIISPAVHRGMVIQFSKNRWNKVEPGRPYPPETTLTFQQLVYRALGESIIGESKAAELIGMPLMQFHQERKLEQLDAVADQ</sequence>
<comment type="similarity">
    <text evidence="1">Belongs to the short-chain fatty acyl-CoA assimilation regulator (ScfR) family.</text>
</comment>
<dbReference type="Pfam" id="PF01381">
    <property type="entry name" value="HTH_3"/>
    <property type="match status" value="1"/>
</dbReference>
<dbReference type="Gene3D" id="1.10.260.40">
    <property type="entry name" value="lambda repressor-like DNA-binding domains"/>
    <property type="match status" value="1"/>
</dbReference>
<dbReference type="PANTHER" id="PTHR43236">
    <property type="entry name" value="ANTITOXIN HIGA1"/>
    <property type="match status" value="1"/>
</dbReference>
<evidence type="ECO:0000313" key="3">
    <source>
        <dbReference type="EMBL" id="SDX91306.1"/>
    </source>
</evidence>
<dbReference type="STRING" id="574349.SAMN05443545_10858"/>
<dbReference type="RefSeq" id="WP_092571371.1">
    <property type="nucleotide sequence ID" value="NZ_BMXH01000014.1"/>
</dbReference>